<accession>A0A1T4WI94</accession>
<organism evidence="2 3">
    <name type="scientific">Enterovibrio nigricans DSM 22720</name>
    <dbReference type="NCBI Taxonomy" id="1121868"/>
    <lineage>
        <taxon>Bacteria</taxon>
        <taxon>Pseudomonadati</taxon>
        <taxon>Pseudomonadota</taxon>
        <taxon>Gammaproteobacteria</taxon>
        <taxon>Vibrionales</taxon>
        <taxon>Vibrionaceae</taxon>
        <taxon>Enterovibrio</taxon>
    </lineage>
</organism>
<dbReference type="RefSeq" id="WP_078754858.1">
    <property type="nucleotide sequence ID" value="NZ_FUXU01000225.1"/>
</dbReference>
<dbReference type="AlphaFoldDB" id="A0A1T4WI94"/>
<dbReference type="EMBL" id="FUXU01000225">
    <property type="protein sequence ID" value="SKA76648.1"/>
    <property type="molecule type" value="Genomic_DNA"/>
</dbReference>
<evidence type="ECO:0000313" key="3">
    <source>
        <dbReference type="Proteomes" id="UP000190162"/>
    </source>
</evidence>
<gene>
    <name evidence="2" type="ORF">SAMN02745132_04933</name>
</gene>
<keyword evidence="1" id="KW-0472">Membrane</keyword>
<feature type="transmembrane region" description="Helical" evidence="1">
    <location>
        <begin position="40"/>
        <end position="60"/>
    </location>
</feature>
<keyword evidence="1" id="KW-1133">Transmembrane helix</keyword>
<proteinExistence type="predicted"/>
<evidence type="ECO:0000256" key="1">
    <source>
        <dbReference type="SAM" id="Phobius"/>
    </source>
</evidence>
<protein>
    <submittedName>
        <fullName evidence="2">Uncharacterized protein</fullName>
    </submittedName>
</protein>
<dbReference type="Proteomes" id="UP000190162">
    <property type="component" value="Unassembled WGS sequence"/>
</dbReference>
<name>A0A1T4WI94_9GAMM</name>
<keyword evidence="1" id="KW-0812">Transmembrane</keyword>
<keyword evidence="3" id="KW-1185">Reference proteome</keyword>
<reference evidence="3" key="1">
    <citation type="submission" date="2017-02" db="EMBL/GenBank/DDBJ databases">
        <authorList>
            <person name="Varghese N."/>
            <person name="Submissions S."/>
        </authorList>
    </citation>
    <scope>NUCLEOTIDE SEQUENCE [LARGE SCALE GENOMIC DNA]</scope>
    <source>
        <strain evidence="3">DSM 22720</strain>
    </source>
</reference>
<sequence length="62" mass="7461">MPRTAYGFCKKQTQLDVMPLAEDEKNASQNDRRYLRRWDVIIVLMIIFDVCLIAWDWVYLAH</sequence>
<evidence type="ECO:0000313" key="2">
    <source>
        <dbReference type="EMBL" id="SKA76648.1"/>
    </source>
</evidence>